<dbReference type="InterPro" id="IPR050238">
    <property type="entry name" value="DNA_Rep/Repair_Clamp_Loader"/>
</dbReference>
<dbReference type="SUPFAM" id="SSF52540">
    <property type="entry name" value="P-loop containing nucleoside triphosphate hydrolases"/>
    <property type="match status" value="1"/>
</dbReference>
<dbReference type="PANTHER" id="PTHR11669">
    <property type="entry name" value="REPLICATION FACTOR C / DNA POLYMERASE III GAMMA-TAU SUBUNIT"/>
    <property type="match status" value="1"/>
</dbReference>
<dbReference type="Gene3D" id="3.40.50.300">
    <property type="entry name" value="P-loop containing nucleotide triphosphate hydrolases"/>
    <property type="match status" value="1"/>
</dbReference>
<organism evidence="1 2">
    <name type="scientific">Pelagibacterium lacus</name>
    <dbReference type="NCBI Taxonomy" id="2282655"/>
    <lineage>
        <taxon>Bacteria</taxon>
        <taxon>Pseudomonadati</taxon>
        <taxon>Pseudomonadota</taxon>
        <taxon>Alphaproteobacteria</taxon>
        <taxon>Hyphomicrobiales</taxon>
        <taxon>Devosiaceae</taxon>
        <taxon>Pelagibacterium</taxon>
    </lineage>
</organism>
<sequence length="361" mass="38509">MGGGARSFPRPCAAGAAGVSVERREADQIEGVPAPEFGALSGHAGPLESLFAGIERGRPPSAILLHGPRGIGKATFAFEVARRMLAATSDESFERVAAQVAALSHPNLFLLRRKADPANADKYFSAIRVDDVRAMRDSLHQTRGRAGYRIAIIDAIDDCNLSSANGLLKTLEEPPAETLFIVISHKPGGMLATIRSRCQSFGLRPLADLDVASVLGRIKPELGQDDIARATGFARGRPRRGFESLMLEAGDVLDALQTWLADPAVHPARAHLAIAEGLAAAKGAELGFGQDMVRDWMAAEAEAAARAGQGGRFRLASANALWDKANALVADADIYNLDRRQTLVAVFDLIRDHVRKTVPVS</sequence>
<dbReference type="AlphaFoldDB" id="A0A369W2N3"/>
<accession>A0A369W2N3</accession>
<evidence type="ECO:0000313" key="1">
    <source>
        <dbReference type="EMBL" id="RDE08623.1"/>
    </source>
</evidence>
<dbReference type="PANTHER" id="PTHR11669:SF8">
    <property type="entry name" value="DNA POLYMERASE III SUBUNIT DELTA"/>
    <property type="match status" value="1"/>
</dbReference>
<dbReference type="GO" id="GO:0006261">
    <property type="term" value="P:DNA-templated DNA replication"/>
    <property type="evidence" value="ECO:0007669"/>
    <property type="project" value="TreeGrafter"/>
</dbReference>
<protein>
    <submittedName>
        <fullName evidence="1">AAA family ATPase</fullName>
    </submittedName>
</protein>
<keyword evidence="2" id="KW-1185">Reference proteome</keyword>
<evidence type="ECO:0000313" key="2">
    <source>
        <dbReference type="Proteomes" id="UP000253759"/>
    </source>
</evidence>
<dbReference type="EMBL" id="QQNH01000014">
    <property type="protein sequence ID" value="RDE08623.1"/>
    <property type="molecule type" value="Genomic_DNA"/>
</dbReference>
<name>A0A369W2N3_9HYPH</name>
<dbReference type="Proteomes" id="UP000253759">
    <property type="component" value="Unassembled WGS sequence"/>
</dbReference>
<gene>
    <name evidence="1" type="ORF">DVH29_10700</name>
</gene>
<dbReference type="GO" id="GO:0009360">
    <property type="term" value="C:DNA polymerase III complex"/>
    <property type="evidence" value="ECO:0007669"/>
    <property type="project" value="TreeGrafter"/>
</dbReference>
<dbReference type="InterPro" id="IPR027417">
    <property type="entry name" value="P-loop_NTPase"/>
</dbReference>
<reference evidence="2" key="1">
    <citation type="submission" date="2018-07" db="EMBL/GenBank/DDBJ databases">
        <authorList>
            <person name="Liu B.-T."/>
            <person name="Du Z."/>
        </authorList>
    </citation>
    <scope>NUCLEOTIDE SEQUENCE [LARGE SCALE GENOMIC DNA]</scope>
    <source>
        <strain evidence="2">XYN52</strain>
    </source>
</reference>
<comment type="caution">
    <text evidence="1">The sequence shown here is derived from an EMBL/GenBank/DDBJ whole genome shotgun (WGS) entry which is preliminary data.</text>
</comment>
<proteinExistence type="predicted"/>
<dbReference type="Pfam" id="PF13177">
    <property type="entry name" value="DNA_pol3_delta2"/>
    <property type="match status" value="1"/>
</dbReference>